<evidence type="ECO:0000313" key="2">
    <source>
        <dbReference type="Proteomes" id="UP000744676"/>
    </source>
</evidence>
<name>A0ACB6UZA6_9ASCO</name>
<evidence type="ECO:0000313" key="1">
    <source>
        <dbReference type="EMBL" id="KAF5093260.1"/>
    </source>
</evidence>
<gene>
    <name evidence="1" type="ORF">D0Z00_004146</name>
</gene>
<comment type="caution">
    <text evidence="1">The sequence shown here is derived from an EMBL/GenBank/DDBJ whole genome shotgun (WGS) entry which is preliminary data.</text>
</comment>
<dbReference type="EMBL" id="QVQA01000255">
    <property type="protein sequence ID" value="KAF5093260.1"/>
    <property type="molecule type" value="Genomic_DNA"/>
</dbReference>
<reference evidence="1 2" key="1">
    <citation type="journal article" date="2020" name="Front. Microbiol.">
        <title>Phenotypic and Genetic Characterization of the Cheese Ripening Yeast Geotrichum candidum.</title>
        <authorList>
            <person name="Perkins V."/>
            <person name="Vignola S."/>
            <person name="Lessard M.H."/>
            <person name="Plante P.L."/>
            <person name="Corbeil J."/>
            <person name="Dugat-Bony E."/>
            <person name="Frenette M."/>
            <person name="Labrie S."/>
        </authorList>
    </citation>
    <scope>NUCLEOTIDE SEQUENCE [LARGE SCALE GENOMIC DNA]</scope>
    <source>
        <strain evidence="1 2">LMA-1147</strain>
    </source>
</reference>
<accession>A0ACB6UZA6</accession>
<dbReference type="Proteomes" id="UP000744676">
    <property type="component" value="Unassembled WGS sequence"/>
</dbReference>
<organism evidence="1 2">
    <name type="scientific">Geotrichum galactomycetum</name>
    <dbReference type="NCBI Taxonomy" id="27317"/>
    <lineage>
        <taxon>Eukaryota</taxon>
        <taxon>Fungi</taxon>
        <taxon>Dikarya</taxon>
        <taxon>Ascomycota</taxon>
        <taxon>Saccharomycotina</taxon>
        <taxon>Dipodascomycetes</taxon>
        <taxon>Dipodascales</taxon>
        <taxon>Dipodascaceae</taxon>
        <taxon>Geotrichum</taxon>
    </lineage>
</organism>
<keyword evidence="2" id="KW-1185">Reference proteome</keyword>
<sequence length="592" mass="66448">MPSNSRRGTTATSVSTTPRTNPLPSSALSLELSPDPTDPNNITRSKQAVSLANLFINYTVASTSSPSDLRRNLSTGPTVRTFQNPIENADDLIRSGSKLENAILDTFERVEISPSPQTLVRAQKARANMEIHYDLLASYQGVTTRPEGLDNEGRSSFAALPNFYTYNPLQVIRNRKVRTPFVALESQTPNASSSASHHHWTVDISEFISDQPWRYQNYHLIRDAKGKLRYPSTTTVAERDSALSKNMIVSRLNKLKQNLTNNNGSRSRNSSISENTTPDSDVSRQPSIDERHRTGIFNVPIESIQKSKPLDLHSDSTSSINSHNFTTTDTNNNHNPSNTNTPFSDKKSKPQLKNTLAQNNSRAVPEDDRRQNSIGSDVAPSAGLTPACDSSAEIEPEPVPVVDVERKTVCDAATELGCLELIYLMRYLSIGNKVTVMSDKNGFIPAAARDVEVKQISTEFHQQVRAVQRDVFPRVKKAVQQREEQMQTLRRAQLSKTSTRIDKLLVDTDQTINRLATTLNLEVKQLSERMDLLERSAHKVRYKWLILNASYLLLEYLLVFVMWIVWGLVSIMLGVRRVGSIFGRIIKWLLWC</sequence>
<protein>
    <submittedName>
        <fullName evidence="1">Uncharacterized protein</fullName>
    </submittedName>
</protein>
<proteinExistence type="predicted"/>